<feature type="region of interest" description="Disordered" evidence="1">
    <location>
        <begin position="30"/>
        <end position="61"/>
    </location>
</feature>
<proteinExistence type="predicted"/>
<organism evidence="2">
    <name type="scientific">Rhizophora mucronata</name>
    <name type="common">Asiatic mangrove</name>
    <dbReference type="NCBI Taxonomy" id="61149"/>
    <lineage>
        <taxon>Eukaryota</taxon>
        <taxon>Viridiplantae</taxon>
        <taxon>Streptophyta</taxon>
        <taxon>Embryophyta</taxon>
        <taxon>Tracheophyta</taxon>
        <taxon>Spermatophyta</taxon>
        <taxon>Magnoliopsida</taxon>
        <taxon>eudicotyledons</taxon>
        <taxon>Gunneridae</taxon>
        <taxon>Pentapetalae</taxon>
        <taxon>rosids</taxon>
        <taxon>fabids</taxon>
        <taxon>Malpighiales</taxon>
        <taxon>Rhizophoraceae</taxon>
        <taxon>Rhizophora</taxon>
    </lineage>
</organism>
<sequence length="61" mass="6722">MSSFIGSETKGEILQQEFHNSHPKIQVYIKRKSQKDPTAPLVPPAQVQLRSTAHGPGLPNT</sequence>
<evidence type="ECO:0000256" key="1">
    <source>
        <dbReference type="SAM" id="MobiDB-lite"/>
    </source>
</evidence>
<reference evidence="2" key="1">
    <citation type="submission" date="2018-02" db="EMBL/GenBank/DDBJ databases">
        <title>Rhizophora mucronata_Transcriptome.</title>
        <authorList>
            <person name="Meera S.P."/>
            <person name="Sreeshan A."/>
            <person name="Augustine A."/>
        </authorList>
    </citation>
    <scope>NUCLEOTIDE SEQUENCE</scope>
    <source>
        <tissue evidence="2">Leaf</tissue>
    </source>
</reference>
<evidence type="ECO:0000313" key="2">
    <source>
        <dbReference type="EMBL" id="MBX70585.1"/>
    </source>
</evidence>
<dbReference type="AlphaFoldDB" id="A0A2P2QUF4"/>
<dbReference type="EMBL" id="GGEC01090101">
    <property type="protein sequence ID" value="MBX70585.1"/>
    <property type="molecule type" value="Transcribed_RNA"/>
</dbReference>
<protein>
    <submittedName>
        <fullName evidence="2">Uncharacterized protein</fullName>
    </submittedName>
</protein>
<accession>A0A2P2QUF4</accession>
<name>A0A2P2QUF4_RHIMU</name>